<evidence type="ECO:0000313" key="2">
    <source>
        <dbReference type="Proteomes" id="UP001163726"/>
    </source>
</evidence>
<sequence>MSIKKIGLSALVMGSTLIAGCGSDSGDSSNTYLTYYNLSPNKASVLLYDDDTLISVVGYESTSSLKTLESGTNKIELKVEVSEDLNETLYEEDINLGKDKFNYLISFNDLGEDSADNLPVLFRFDNKSGDIDEETFEFNLMHLAPEISSLHGEITVEFVSTEDYAAAVNDGNDDDNDYTVLESFNVNFKESKTLTIDDDAEKYYVILKDSEGTQILRSASIAFGESQYFFALKDSKLNDTLIPSLARIYNSTGATLEFRDTSLESYFRIYNSADALGEVSLKLNGEALTDDEGNEYVQNVAPDTLSLFGTLEPENVGTYNVTLQHDDCSEAEDAPLADKCSSSPYSFRNGEDKTIVYYRGEPNDDRQTELENIAFSNTNRAITDNHQVTFVNLLNNQGDDAVDFYFVKKGEFIDNSAYSLIQRELGDINRFVIPSGTYDIYLTYDNENDVPVTLASEFNVEFGSDEGDQLGDWIIFAEPANDQADGSVDVSVSGRDAVLNRVPMNDTAAEASKSE</sequence>
<accession>A0ABY7APR5</accession>
<dbReference type="RefSeq" id="WP_268075071.1">
    <property type="nucleotide sequence ID" value="NZ_CP109965.1"/>
</dbReference>
<evidence type="ECO:0008006" key="3">
    <source>
        <dbReference type="Google" id="ProtNLM"/>
    </source>
</evidence>
<evidence type="ECO:0000313" key="1">
    <source>
        <dbReference type="EMBL" id="WAJ70722.1"/>
    </source>
</evidence>
<reference evidence="1" key="1">
    <citation type="submission" date="2022-10" db="EMBL/GenBank/DDBJ databases">
        <title>Catenovulum adriacola sp. nov. isolated in the Harbour of Susak.</title>
        <authorList>
            <person name="Schoch T."/>
            <person name="Reich S.J."/>
            <person name="Stoeferle S."/>
            <person name="Flaiz M."/>
            <person name="Kazda M."/>
            <person name="Riedel C.U."/>
            <person name="Duerre P."/>
        </authorList>
    </citation>
    <scope>NUCLEOTIDE SEQUENCE</scope>
    <source>
        <strain evidence="1">TS8</strain>
    </source>
</reference>
<proteinExistence type="predicted"/>
<gene>
    <name evidence="1" type="ORF">OLW01_02595</name>
</gene>
<dbReference type="Proteomes" id="UP001163726">
    <property type="component" value="Chromosome"/>
</dbReference>
<organism evidence="1 2">
    <name type="scientific">Catenovulum adriaticum</name>
    <dbReference type="NCBI Taxonomy" id="2984846"/>
    <lineage>
        <taxon>Bacteria</taxon>
        <taxon>Pseudomonadati</taxon>
        <taxon>Pseudomonadota</taxon>
        <taxon>Gammaproteobacteria</taxon>
        <taxon>Alteromonadales</taxon>
        <taxon>Alteromonadaceae</taxon>
        <taxon>Catenovulum</taxon>
    </lineage>
</organism>
<name>A0ABY7APR5_9ALTE</name>
<protein>
    <recommendedName>
        <fullName evidence="3">DUF4397 domain-containing protein</fullName>
    </recommendedName>
</protein>
<keyword evidence="2" id="KW-1185">Reference proteome</keyword>
<dbReference type="EMBL" id="CP109965">
    <property type="protein sequence ID" value="WAJ70722.1"/>
    <property type="molecule type" value="Genomic_DNA"/>
</dbReference>
<dbReference type="PROSITE" id="PS51257">
    <property type="entry name" value="PROKAR_LIPOPROTEIN"/>
    <property type="match status" value="1"/>
</dbReference>